<feature type="domain" description="HTH merR-type" evidence="1">
    <location>
        <begin position="13"/>
        <end position="42"/>
    </location>
</feature>
<proteinExistence type="predicted"/>
<gene>
    <name evidence="2" type="ORF">THII_2240</name>
</gene>
<dbReference type="Proteomes" id="UP000031623">
    <property type="component" value="Chromosome"/>
</dbReference>
<dbReference type="KEGG" id="tig:THII_2240"/>
<dbReference type="Gene3D" id="1.10.1660.10">
    <property type="match status" value="1"/>
</dbReference>
<organism evidence="2 3">
    <name type="scientific">Thioploca ingrica</name>
    <dbReference type="NCBI Taxonomy" id="40754"/>
    <lineage>
        <taxon>Bacteria</taxon>
        <taxon>Pseudomonadati</taxon>
        <taxon>Pseudomonadota</taxon>
        <taxon>Gammaproteobacteria</taxon>
        <taxon>Thiotrichales</taxon>
        <taxon>Thiotrichaceae</taxon>
        <taxon>Thioploca</taxon>
    </lineage>
</organism>
<dbReference type="SUPFAM" id="SSF46955">
    <property type="entry name" value="Putative DNA-binding domain"/>
    <property type="match status" value="1"/>
</dbReference>
<dbReference type="HOGENOM" id="CLU_2902884_0_0_6"/>
<dbReference type="GO" id="GO:0003677">
    <property type="term" value="F:DNA binding"/>
    <property type="evidence" value="ECO:0007669"/>
    <property type="project" value="InterPro"/>
</dbReference>
<evidence type="ECO:0000259" key="1">
    <source>
        <dbReference type="Pfam" id="PF13411"/>
    </source>
</evidence>
<protein>
    <recommendedName>
        <fullName evidence="1">HTH merR-type domain-containing protein</fullName>
    </recommendedName>
</protein>
<dbReference type="EMBL" id="AP014633">
    <property type="protein sequence ID" value="BAP56537.1"/>
    <property type="molecule type" value="Genomic_DNA"/>
</dbReference>
<dbReference type="InterPro" id="IPR000551">
    <property type="entry name" value="MerR-type_HTH_dom"/>
</dbReference>
<evidence type="ECO:0000313" key="2">
    <source>
        <dbReference type="EMBL" id="BAP56537.1"/>
    </source>
</evidence>
<dbReference type="AlphaFoldDB" id="A0A090AL76"/>
<dbReference type="OrthoDB" id="32195at2"/>
<reference evidence="2 3" key="1">
    <citation type="journal article" date="2014" name="ISME J.">
        <title>Ecophysiology of Thioploca ingrica as revealed by the complete genome sequence supplemented with proteomic evidence.</title>
        <authorList>
            <person name="Kojima H."/>
            <person name="Ogura Y."/>
            <person name="Yamamoto N."/>
            <person name="Togashi T."/>
            <person name="Mori H."/>
            <person name="Watanabe T."/>
            <person name="Nemoto F."/>
            <person name="Kurokawa K."/>
            <person name="Hayashi T."/>
            <person name="Fukui M."/>
        </authorList>
    </citation>
    <scope>NUCLEOTIDE SEQUENCE [LARGE SCALE GENOMIC DNA]</scope>
</reference>
<keyword evidence="3" id="KW-1185">Reference proteome</keyword>
<sequence length="62" mass="7147">MSLQSTSVNQLALLRRWDKEGRLVAKRTLSHHRYYDESDVGQALLLPPKNKKKTPCATNLRI</sequence>
<dbReference type="Pfam" id="PF13411">
    <property type="entry name" value="MerR_1"/>
    <property type="match status" value="1"/>
</dbReference>
<evidence type="ECO:0000313" key="3">
    <source>
        <dbReference type="Proteomes" id="UP000031623"/>
    </source>
</evidence>
<dbReference type="InterPro" id="IPR009061">
    <property type="entry name" value="DNA-bd_dom_put_sf"/>
</dbReference>
<accession>A0A090AL76</accession>
<name>A0A090AL76_9GAMM</name>
<dbReference type="GO" id="GO:0006355">
    <property type="term" value="P:regulation of DNA-templated transcription"/>
    <property type="evidence" value="ECO:0007669"/>
    <property type="project" value="InterPro"/>
</dbReference>